<dbReference type="CDD" id="cd10446">
    <property type="entry name" value="GIY-YIG_unchar_1"/>
    <property type="match status" value="1"/>
</dbReference>
<gene>
    <name evidence="2" type="ORF">GCM10011394_27780</name>
</gene>
<evidence type="ECO:0000259" key="1">
    <source>
        <dbReference type="PROSITE" id="PS50164"/>
    </source>
</evidence>
<feature type="domain" description="GIY-YIG" evidence="1">
    <location>
        <begin position="196"/>
        <end position="292"/>
    </location>
</feature>
<dbReference type="EMBL" id="BMME01000003">
    <property type="protein sequence ID" value="GGK17007.1"/>
    <property type="molecule type" value="Genomic_DNA"/>
</dbReference>
<comment type="caution">
    <text evidence="2">The sequence shown here is derived from an EMBL/GenBank/DDBJ whole genome shotgun (WGS) entry which is preliminary data.</text>
</comment>
<dbReference type="InterPro" id="IPR000305">
    <property type="entry name" value="GIY-YIG_endonuc"/>
</dbReference>
<proteinExistence type="predicted"/>
<reference evidence="3" key="1">
    <citation type="journal article" date="2019" name="Int. J. Syst. Evol. Microbiol.">
        <title>The Global Catalogue of Microorganisms (GCM) 10K type strain sequencing project: providing services to taxonomists for standard genome sequencing and annotation.</title>
        <authorList>
            <consortium name="The Broad Institute Genomics Platform"/>
            <consortium name="The Broad Institute Genome Sequencing Center for Infectious Disease"/>
            <person name="Wu L."/>
            <person name="Ma J."/>
        </authorList>
    </citation>
    <scope>NUCLEOTIDE SEQUENCE [LARGE SCALE GENOMIC DNA]</scope>
    <source>
        <strain evidence="3">CGMCC 1.8985</strain>
    </source>
</reference>
<name>A0ABQ2EQ90_9GAMM</name>
<dbReference type="Gene3D" id="3.40.1440.10">
    <property type="entry name" value="GIY-YIG endonuclease"/>
    <property type="match status" value="1"/>
</dbReference>
<dbReference type="PROSITE" id="PS50164">
    <property type="entry name" value="GIY_YIG"/>
    <property type="match status" value="1"/>
</dbReference>
<dbReference type="InterPro" id="IPR035901">
    <property type="entry name" value="GIY-YIG_endonuc_sf"/>
</dbReference>
<evidence type="ECO:0000313" key="2">
    <source>
        <dbReference type="EMBL" id="GGK17007.1"/>
    </source>
</evidence>
<organism evidence="2 3">
    <name type="scientific">Luteimonas terricola</name>
    <dbReference type="NCBI Taxonomy" id="645597"/>
    <lineage>
        <taxon>Bacteria</taxon>
        <taxon>Pseudomonadati</taxon>
        <taxon>Pseudomonadota</taxon>
        <taxon>Gammaproteobacteria</taxon>
        <taxon>Lysobacterales</taxon>
        <taxon>Lysobacteraceae</taxon>
        <taxon>Luteimonas</taxon>
    </lineage>
</organism>
<accession>A0ABQ2EQ90</accession>
<sequence length="295" mass="34172">MAGKACHVFRSTTRLGLTLALGSIMNVSRLIDLEEATKYKVHLASWNGESHPLDVFVRDKEEWTLWNSWRSSKDDFNRDFIFSLVEFYPDPGTWLFGGVYRVLSRGNINNSHSYTVALTEQGEDLIGRLKVRFSRSGRAKAIRLENYVKDFIVDEVFKSSYTGQVFPGYENVTLDFRDLEHIILTNKPDWRGALLNVKGIYVIFDKSNGMKYVGSAYGVTGVWARWSTYINTGHGFNDELTKIIESHGIEYARENFRISLLEYRPARTDDQIIIERENYWKIALMSRLPYGYNRN</sequence>
<evidence type="ECO:0000313" key="3">
    <source>
        <dbReference type="Proteomes" id="UP000599009"/>
    </source>
</evidence>
<dbReference type="Proteomes" id="UP000599009">
    <property type="component" value="Unassembled WGS sequence"/>
</dbReference>
<dbReference type="SUPFAM" id="SSF82771">
    <property type="entry name" value="GIY-YIG endonuclease"/>
    <property type="match status" value="1"/>
</dbReference>
<keyword evidence="3" id="KW-1185">Reference proteome</keyword>
<protein>
    <recommendedName>
        <fullName evidence="1">GIY-YIG domain-containing protein</fullName>
    </recommendedName>
</protein>